<evidence type="ECO:0000313" key="3">
    <source>
        <dbReference type="EMBL" id="RMC37727.1"/>
    </source>
</evidence>
<evidence type="ECO:0000313" key="4">
    <source>
        <dbReference type="Proteomes" id="UP000273516"/>
    </source>
</evidence>
<dbReference type="CDD" id="cd04301">
    <property type="entry name" value="NAT_SF"/>
    <property type="match status" value="1"/>
</dbReference>
<evidence type="ECO:0000256" key="1">
    <source>
        <dbReference type="SAM" id="MobiDB-lite"/>
    </source>
</evidence>
<gene>
    <name evidence="3" type="ORF">C9E81_03020</name>
</gene>
<dbReference type="OrthoDB" id="9815099at2"/>
<proteinExistence type="predicted"/>
<dbReference type="InterPro" id="IPR000182">
    <property type="entry name" value="GNAT_dom"/>
</dbReference>
<organism evidence="3 4">
    <name type="scientific">Paracoccus alkanivorans</name>
    <dbReference type="NCBI Taxonomy" id="2116655"/>
    <lineage>
        <taxon>Bacteria</taxon>
        <taxon>Pseudomonadati</taxon>
        <taxon>Pseudomonadota</taxon>
        <taxon>Alphaproteobacteria</taxon>
        <taxon>Rhodobacterales</taxon>
        <taxon>Paracoccaceae</taxon>
        <taxon>Paracoccus</taxon>
    </lineage>
</organism>
<dbReference type="AlphaFoldDB" id="A0A3M0N1Y9"/>
<keyword evidence="4" id="KW-1185">Reference proteome</keyword>
<comment type="caution">
    <text evidence="3">The sequence shown here is derived from an EMBL/GenBank/DDBJ whole genome shotgun (WGS) entry which is preliminary data.</text>
</comment>
<evidence type="ECO:0000259" key="2">
    <source>
        <dbReference type="PROSITE" id="PS51186"/>
    </source>
</evidence>
<protein>
    <submittedName>
        <fullName evidence="3">N-acetyltransferase</fullName>
    </submittedName>
</protein>
<dbReference type="Pfam" id="PF13508">
    <property type="entry name" value="Acetyltransf_7"/>
    <property type="match status" value="1"/>
</dbReference>
<reference evidence="3 4" key="1">
    <citation type="submission" date="2018-07" db="EMBL/GenBank/DDBJ databases">
        <authorList>
            <person name="Zhang Y."/>
            <person name="Wang L."/>
            <person name="Ma S."/>
        </authorList>
    </citation>
    <scope>NUCLEOTIDE SEQUENCE [LARGE SCALE GENOMIC DNA]</scope>
    <source>
        <strain evidence="3 4">4-2</strain>
    </source>
</reference>
<dbReference type="Proteomes" id="UP000273516">
    <property type="component" value="Unassembled WGS sequence"/>
</dbReference>
<dbReference type="EMBL" id="QOKZ01000001">
    <property type="protein sequence ID" value="RMC37727.1"/>
    <property type="molecule type" value="Genomic_DNA"/>
</dbReference>
<dbReference type="SUPFAM" id="SSF55729">
    <property type="entry name" value="Acyl-CoA N-acyltransferases (Nat)"/>
    <property type="match status" value="1"/>
</dbReference>
<dbReference type="PROSITE" id="PS51186">
    <property type="entry name" value="GNAT"/>
    <property type="match status" value="1"/>
</dbReference>
<dbReference type="Gene3D" id="3.40.630.30">
    <property type="match status" value="1"/>
</dbReference>
<feature type="domain" description="N-acetyltransferase" evidence="2">
    <location>
        <begin position="2"/>
        <end position="146"/>
    </location>
</feature>
<sequence length="210" mass="23048">MFEIRPETPADEYEVETLYDLCFAPGRTALSSYRLREGVDRVANLCLLLRDQGGFLQAAIRYWPVRVGGHPALLLGPIAVHPTAQGEGLGGLLMRDSLARARDMGWARVLLVGDAPYYSRFGFTRLEGVEMPPPTNPDRVLGLELQDGAWAGIAGQVTREAEAENTPALAEDAEPPHIDATCHETRRPRDRQDDDQTAAGAASDQRPERS</sequence>
<name>A0A3M0N1Y9_9RHOB</name>
<feature type="region of interest" description="Disordered" evidence="1">
    <location>
        <begin position="159"/>
        <end position="210"/>
    </location>
</feature>
<dbReference type="InterPro" id="IPR016181">
    <property type="entry name" value="Acyl_CoA_acyltransferase"/>
</dbReference>
<dbReference type="GO" id="GO:0016747">
    <property type="term" value="F:acyltransferase activity, transferring groups other than amino-acyl groups"/>
    <property type="evidence" value="ECO:0007669"/>
    <property type="project" value="InterPro"/>
</dbReference>
<accession>A0A3M0N1Y9</accession>
<keyword evidence="3" id="KW-0808">Transferase</keyword>
<feature type="compositionally biased region" description="Basic and acidic residues" evidence="1">
    <location>
        <begin position="174"/>
        <end position="194"/>
    </location>
</feature>